<dbReference type="InterPro" id="IPR038563">
    <property type="entry name" value="Endonuclease_7_sf"/>
</dbReference>
<dbReference type="Proteomes" id="UP000660265">
    <property type="component" value="Unassembled WGS sequence"/>
</dbReference>
<organism evidence="2 3">
    <name type="scientific">Streptomyces camponoticapitis</name>
    <dbReference type="NCBI Taxonomy" id="1616125"/>
    <lineage>
        <taxon>Bacteria</taxon>
        <taxon>Bacillati</taxon>
        <taxon>Actinomycetota</taxon>
        <taxon>Actinomycetes</taxon>
        <taxon>Kitasatosporales</taxon>
        <taxon>Streptomycetaceae</taxon>
        <taxon>Streptomyces</taxon>
    </lineage>
</organism>
<dbReference type="SUPFAM" id="SSF54060">
    <property type="entry name" value="His-Me finger endonucleases"/>
    <property type="match status" value="1"/>
</dbReference>
<evidence type="ECO:0000313" key="2">
    <source>
        <dbReference type="EMBL" id="GGK24795.1"/>
    </source>
</evidence>
<dbReference type="EMBL" id="BMMV01000030">
    <property type="protein sequence ID" value="GGK24795.1"/>
    <property type="molecule type" value="Genomic_DNA"/>
</dbReference>
<accession>A0ABQ2ETC9</accession>
<protein>
    <recommendedName>
        <fullName evidence="4">Recombination endonuclease VII</fullName>
    </recommendedName>
</protein>
<dbReference type="InterPro" id="IPR004211">
    <property type="entry name" value="Endonuclease_7"/>
</dbReference>
<name>A0ABQ2ETC9_9ACTN</name>
<proteinExistence type="predicted"/>
<dbReference type="Gene3D" id="3.40.1800.10">
    <property type="entry name" value="His-Me finger endonucleases"/>
    <property type="match status" value="1"/>
</dbReference>
<evidence type="ECO:0000313" key="3">
    <source>
        <dbReference type="Proteomes" id="UP000660265"/>
    </source>
</evidence>
<dbReference type="Pfam" id="PF02945">
    <property type="entry name" value="Endonuclease_7"/>
    <property type="match status" value="1"/>
</dbReference>
<feature type="region of interest" description="Disordered" evidence="1">
    <location>
        <begin position="177"/>
        <end position="196"/>
    </location>
</feature>
<keyword evidence="3" id="KW-1185">Reference proteome</keyword>
<dbReference type="InterPro" id="IPR044925">
    <property type="entry name" value="His-Me_finger_sf"/>
</dbReference>
<reference evidence="3" key="1">
    <citation type="journal article" date="2019" name="Int. J. Syst. Evol. Microbiol.">
        <title>The Global Catalogue of Microorganisms (GCM) 10K type strain sequencing project: providing services to taxonomists for standard genome sequencing and annotation.</title>
        <authorList>
            <consortium name="The Broad Institute Genomics Platform"/>
            <consortium name="The Broad Institute Genome Sequencing Center for Infectious Disease"/>
            <person name="Wu L."/>
            <person name="Ma J."/>
        </authorList>
    </citation>
    <scope>NUCLEOTIDE SEQUENCE [LARGE SCALE GENOMIC DNA]</scope>
    <source>
        <strain evidence="3">CGMCC 4.7275</strain>
    </source>
</reference>
<evidence type="ECO:0008006" key="4">
    <source>
        <dbReference type="Google" id="ProtNLM"/>
    </source>
</evidence>
<gene>
    <name evidence="2" type="ORF">GCM10011583_66080</name>
</gene>
<comment type="caution">
    <text evidence="2">The sequence shown here is derived from an EMBL/GenBank/DDBJ whole genome shotgun (WGS) entry which is preliminary data.</text>
</comment>
<sequence>MMKPVVRDDTCGKPTKSGGLCTRTLHYWEARSFEFDRADGCWHHMSQPFKEASKARKQAEEKAWLSYLYADPICWGWPVPGLPAPAEIPESRAGELLLLWQDGRCAICGHRRESVEDHDHVTGLTRGYLCRGCNIQEGVYRDSGTLFGKYRERHPTRILGFEIRYWDPFTREYAAPADERAAEDPWTDAASDDIGL</sequence>
<evidence type="ECO:0000256" key="1">
    <source>
        <dbReference type="SAM" id="MobiDB-lite"/>
    </source>
</evidence>